<name>A0A4D4J862_9PSEU</name>
<gene>
    <name evidence="2" type="ORF">GTS_22620</name>
</gene>
<proteinExistence type="predicted"/>
<keyword evidence="1" id="KW-1133">Transmembrane helix</keyword>
<reference evidence="3" key="1">
    <citation type="submission" date="2019-04" db="EMBL/GenBank/DDBJ databases">
        <title>Draft genome sequence of Pseudonocardiaceae bacterium SL3-2-4.</title>
        <authorList>
            <person name="Ningsih F."/>
            <person name="Yokota A."/>
            <person name="Sakai Y."/>
            <person name="Nanatani K."/>
            <person name="Yabe S."/>
            <person name="Oetari A."/>
            <person name="Sjamsuridzal W."/>
        </authorList>
    </citation>
    <scope>NUCLEOTIDE SEQUENCE [LARGE SCALE GENOMIC DNA]</scope>
    <source>
        <strain evidence="3">SL3-2-4</strain>
    </source>
</reference>
<feature type="transmembrane region" description="Helical" evidence="1">
    <location>
        <begin position="6"/>
        <end position="28"/>
    </location>
</feature>
<organism evidence="2 3">
    <name type="scientific">Gandjariella thermophila</name>
    <dbReference type="NCBI Taxonomy" id="1931992"/>
    <lineage>
        <taxon>Bacteria</taxon>
        <taxon>Bacillati</taxon>
        <taxon>Actinomycetota</taxon>
        <taxon>Actinomycetes</taxon>
        <taxon>Pseudonocardiales</taxon>
        <taxon>Pseudonocardiaceae</taxon>
        <taxon>Gandjariella</taxon>
    </lineage>
</organism>
<comment type="caution">
    <text evidence="2">The sequence shown here is derived from an EMBL/GenBank/DDBJ whole genome shotgun (WGS) entry which is preliminary data.</text>
</comment>
<evidence type="ECO:0000256" key="1">
    <source>
        <dbReference type="SAM" id="Phobius"/>
    </source>
</evidence>
<dbReference type="AlphaFoldDB" id="A0A4D4J862"/>
<keyword evidence="1" id="KW-0812">Transmembrane</keyword>
<dbReference type="OrthoDB" id="3812641at2"/>
<keyword evidence="3" id="KW-1185">Reference proteome</keyword>
<evidence type="ECO:0000313" key="2">
    <source>
        <dbReference type="EMBL" id="GDY30629.1"/>
    </source>
</evidence>
<accession>A0A4D4J862</accession>
<protein>
    <recommendedName>
        <fullName evidence="4">DUF3137 domain-containing protein</fullName>
    </recommendedName>
</protein>
<dbReference type="Proteomes" id="UP000298860">
    <property type="component" value="Unassembled WGS sequence"/>
</dbReference>
<evidence type="ECO:0008006" key="4">
    <source>
        <dbReference type="Google" id="ProtNLM"/>
    </source>
</evidence>
<dbReference type="EMBL" id="BJFL01000008">
    <property type="protein sequence ID" value="GDY30629.1"/>
    <property type="molecule type" value="Genomic_DNA"/>
</dbReference>
<keyword evidence="1" id="KW-0472">Membrane</keyword>
<evidence type="ECO:0000313" key="3">
    <source>
        <dbReference type="Proteomes" id="UP000298860"/>
    </source>
</evidence>
<sequence length="237" mass="26457">MSPGVAIAIAGAGCVLVFAGIAWLVIWLNRSNAAAEKAALGRLQEEAARRGWTFAERDDRYVDVYHAQVQLTERNPLQPLTPLPRASAARDVVTGTHRGRPFLAASFTVHHRHEQITQRCIWVRTPAPRPPLTVRRVGRAQRTVDAALGQYPSIGDPAFDERFEVSTGDERFARAVLNPRMTNFLLNEDRQFRGFALLGDQLEVLDPVSDHRDPAELIPALDLRCDILDLIPADVWK</sequence>